<evidence type="ECO:0000313" key="2">
    <source>
        <dbReference type="Proteomes" id="UP000010472"/>
    </source>
</evidence>
<gene>
    <name evidence="1" type="ORF">Cri9333_2259</name>
</gene>
<dbReference type="AlphaFoldDB" id="K9W020"/>
<name>K9W020_9CYAN</name>
<protein>
    <submittedName>
        <fullName evidence="1">Uncharacterized protein</fullName>
    </submittedName>
</protein>
<evidence type="ECO:0000313" key="1">
    <source>
        <dbReference type="EMBL" id="AFZ13129.1"/>
    </source>
</evidence>
<accession>K9W020</accession>
<keyword evidence="2" id="KW-1185">Reference proteome</keyword>
<organism evidence="1 2">
    <name type="scientific">Crinalium epipsammum PCC 9333</name>
    <dbReference type="NCBI Taxonomy" id="1173022"/>
    <lineage>
        <taxon>Bacteria</taxon>
        <taxon>Bacillati</taxon>
        <taxon>Cyanobacteriota</taxon>
        <taxon>Cyanophyceae</taxon>
        <taxon>Gomontiellales</taxon>
        <taxon>Gomontiellaceae</taxon>
        <taxon>Crinalium</taxon>
    </lineage>
</organism>
<reference evidence="1 2" key="1">
    <citation type="submission" date="2012-06" db="EMBL/GenBank/DDBJ databases">
        <title>Finished chromosome of genome of Crinalium epipsammum PCC 9333.</title>
        <authorList>
            <consortium name="US DOE Joint Genome Institute"/>
            <person name="Gugger M."/>
            <person name="Coursin T."/>
            <person name="Rippka R."/>
            <person name="Tandeau De Marsac N."/>
            <person name="Huntemann M."/>
            <person name="Wei C.-L."/>
            <person name="Han J."/>
            <person name="Detter J.C."/>
            <person name="Han C."/>
            <person name="Tapia R."/>
            <person name="Davenport K."/>
            <person name="Daligault H."/>
            <person name="Erkkila T."/>
            <person name="Gu W."/>
            <person name="Munk A.C.C."/>
            <person name="Teshima H."/>
            <person name="Xu Y."/>
            <person name="Chain P."/>
            <person name="Chen A."/>
            <person name="Krypides N."/>
            <person name="Mavromatis K."/>
            <person name="Markowitz V."/>
            <person name="Szeto E."/>
            <person name="Ivanova N."/>
            <person name="Mikhailova N."/>
            <person name="Ovchinnikova G."/>
            <person name="Pagani I."/>
            <person name="Pati A."/>
            <person name="Goodwin L."/>
            <person name="Peters L."/>
            <person name="Pitluck S."/>
            <person name="Woyke T."/>
            <person name="Kerfeld C."/>
        </authorList>
    </citation>
    <scope>NUCLEOTIDE SEQUENCE [LARGE SCALE GENOMIC DNA]</scope>
    <source>
        <strain evidence="1 2">PCC 9333</strain>
    </source>
</reference>
<dbReference type="OrthoDB" id="560781at2"/>
<dbReference type="KEGG" id="cep:Cri9333_2259"/>
<dbReference type="RefSeq" id="WP_015203243.1">
    <property type="nucleotide sequence ID" value="NC_019753.1"/>
</dbReference>
<dbReference type="EMBL" id="CP003620">
    <property type="protein sequence ID" value="AFZ13129.1"/>
    <property type="molecule type" value="Genomic_DNA"/>
</dbReference>
<dbReference type="HOGENOM" id="CLU_171014_0_0_3"/>
<dbReference type="STRING" id="1173022.Cri9333_2259"/>
<dbReference type="PATRIC" id="fig|1173022.3.peg.2446"/>
<proteinExistence type="predicted"/>
<dbReference type="Proteomes" id="UP000010472">
    <property type="component" value="Chromosome"/>
</dbReference>
<sequence length="113" mass="13148">MKYTFELLGVSPILYFFNQQQELIEKHPYTGVEYLGSFKCTLDAFIASVETVPSKTDWNFDEVVDTMVNFWLNNSDLVQFWKTRLDDAGKESLLIARVADIKGLRNQLEFLLE</sequence>
<dbReference type="eggNOG" id="ENOG5032S9F">
    <property type="taxonomic scope" value="Bacteria"/>
</dbReference>